<gene>
    <name evidence="11" type="ORF">KIPB_011976</name>
</gene>
<dbReference type="EC" id="3.6.4.13" evidence="1"/>
<feature type="domain" description="DEAD-box RNA helicase Q" evidence="10">
    <location>
        <begin position="20"/>
        <end position="48"/>
    </location>
</feature>
<protein>
    <recommendedName>
        <fullName evidence="1">RNA helicase</fullName>
        <ecNumber evidence="1">3.6.4.13</ecNumber>
    </recommendedName>
</protein>
<evidence type="ECO:0000256" key="4">
    <source>
        <dbReference type="ARBA" id="ARBA00022806"/>
    </source>
</evidence>
<dbReference type="SUPFAM" id="SSF52540">
    <property type="entry name" value="P-loop containing nucleoside triphosphate hydrolases"/>
    <property type="match status" value="1"/>
</dbReference>
<evidence type="ECO:0000256" key="2">
    <source>
        <dbReference type="ARBA" id="ARBA00022741"/>
    </source>
</evidence>
<evidence type="ECO:0000313" key="12">
    <source>
        <dbReference type="Proteomes" id="UP000265618"/>
    </source>
</evidence>
<evidence type="ECO:0000256" key="8">
    <source>
        <dbReference type="PROSITE-ProRule" id="PRU00552"/>
    </source>
</evidence>
<keyword evidence="2" id="KW-0547">Nucleotide-binding</keyword>
<feature type="non-terminal residue" evidence="11">
    <location>
        <position position="1"/>
    </location>
</feature>
<dbReference type="SMART" id="SM00487">
    <property type="entry name" value="DEXDc"/>
    <property type="match status" value="1"/>
</dbReference>
<evidence type="ECO:0000313" key="11">
    <source>
        <dbReference type="EMBL" id="GIQ89492.1"/>
    </source>
</evidence>
<feature type="short sequence motif" description="Q motif" evidence="8">
    <location>
        <begin position="20"/>
        <end position="48"/>
    </location>
</feature>
<dbReference type="FunFam" id="3.40.50.300:FF:000849">
    <property type="entry name" value="ATP-dependent RNA helicase DBP5"/>
    <property type="match status" value="1"/>
</dbReference>
<sequence>MSLDIPADHFLDSNWENVTDNFDDMNLKRDLLKGIYNYGFIAPSKIQSLGIEPIVLGRDTIAQAQSGTGKTATFAIAILQRLEITETGPAVPQAMILAPTRELANQSTRVMTGIGKLMGVQVHACIGGTPVANDIAALRKGVHVIVGTPGRVLDMIGRGELDPKSMRMWCLDEADEMLSRGFTDQIYQIFQEMHPEVQVILISATMPAEVLGVTEKFMRDPIRILVKRDELTLDGIRQFYINCSREDYKFETLLDLYKTISVHQAVIFCNT</sequence>
<comment type="catalytic activity">
    <reaction evidence="7">
        <text>ATP + H2O = ADP + phosphate + H(+)</text>
        <dbReference type="Rhea" id="RHEA:13065"/>
        <dbReference type="ChEBI" id="CHEBI:15377"/>
        <dbReference type="ChEBI" id="CHEBI:15378"/>
        <dbReference type="ChEBI" id="CHEBI:30616"/>
        <dbReference type="ChEBI" id="CHEBI:43474"/>
        <dbReference type="ChEBI" id="CHEBI:456216"/>
        <dbReference type="EC" id="3.6.4.13"/>
    </reaction>
</comment>
<dbReference type="PROSITE" id="PS51192">
    <property type="entry name" value="HELICASE_ATP_BIND_1"/>
    <property type="match status" value="1"/>
</dbReference>
<dbReference type="Pfam" id="PF00270">
    <property type="entry name" value="DEAD"/>
    <property type="match status" value="1"/>
</dbReference>
<dbReference type="OrthoDB" id="10265785at2759"/>
<feature type="domain" description="Helicase ATP-binding" evidence="9">
    <location>
        <begin position="51"/>
        <end position="224"/>
    </location>
</feature>
<dbReference type="InterPro" id="IPR014014">
    <property type="entry name" value="RNA_helicase_DEAD_Q_motif"/>
</dbReference>
<dbReference type="GO" id="GO:0005524">
    <property type="term" value="F:ATP binding"/>
    <property type="evidence" value="ECO:0007669"/>
    <property type="project" value="UniProtKB-KW"/>
</dbReference>
<evidence type="ECO:0000256" key="3">
    <source>
        <dbReference type="ARBA" id="ARBA00022801"/>
    </source>
</evidence>
<dbReference type="InterPro" id="IPR027417">
    <property type="entry name" value="P-loop_NTPase"/>
</dbReference>
<keyword evidence="4" id="KW-0347">Helicase</keyword>
<dbReference type="InterPro" id="IPR011545">
    <property type="entry name" value="DEAD/DEAH_box_helicase_dom"/>
</dbReference>
<dbReference type="GO" id="GO:0016787">
    <property type="term" value="F:hydrolase activity"/>
    <property type="evidence" value="ECO:0007669"/>
    <property type="project" value="UniProtKB-KW"/>
</dbReference>
<dbReference type="GO" id="GO:0003723">
    <property type="term" value="F:RNA binding"/>
    <property type="evidence" value="ECO:0007669"/>
    <property type="project" value="UniProtKB-KW"/>
</dbReference>
<keyword evidence="6" id="KW-0694">RNA-binding</keyword>
<comment type="caution">
    <text evidence="11">The sequence shown here is derived from an EMBL/GenBank/DDBJ whole genome shotgun (WGS) entry which is preliminary data.</text>
</comment>
<name>A0A9K3D6J7_9EUKA</name>
<dbReference type="Proteomes" id="UP000265618">
    <property type="component" value="Unassembled WGS sequence"/>
</dbReference>
<organism evidence="11 12">
    <name type="scientific">Kipferlia bialata</name>
    <dbReference type="NCBI Taxonomy" id="797122"/>
    <lineage>
        <taxon>Eukaryota</taxon>
        <taxon>Metamonada</taxon>
        <taxon>Carpediemonas-like organisms</taxon>
        <taxon>Kipferlia</taxon>
    </lineage>
</organism>
<evidence type="ECO:0000259" key="9">
    <source>
        <dbReference type="PROSITE" id="PS51192"/>
    </source>
</evidence>
<keyword evidence="5" id="KW-0067">ATP-binding</keyword>
<dbReference type="GO" id="GO:0003724">
    <property type="term" value="F:RNA helicase activity"/>
    <property type="evidence" value="ECO:0007669"/>
    <property type="project" value="UniProtKB-EC"/>
</dbReference>
<evidence type="ECO:0000256" key="6">
    <source>
        <dbReference type="ARBA" id="ARBA00022884"/>
    </source>
</evidence>
<reference evidence="11 12" key="1">
    <citation type="journal article" date="2018" name="PLoS ONE">
        <title>The draft genome of Kipferlia bialata reveals reductive genome evolution in fornicate parasites.</title>
        <authorList>
            <person name="Tanifuji G."/>
            <person name="Takabayashi S."/>
            <person name="Kume K."/>
            <person name="Takagi M."/>
            <person name="Nakayama T."/>
            <person name="Kamikawa R."/>
            <person name="Inagaki Y."/>
            <person name="Hashimoto T."/>
        </authorList>
    </citation>
    <scope>NUCLEOTIDE SEQUENCE [LARGE SCALE GENOMIC DNA]</scope>
    <source>
        <strain evidence="11">NY0173</strain>
    </source>
</reference>
<dbReference type="PANTHER" id="PTHR47960">
    <property type="entry name" value="DEAD-BOX ATP-DEPENDENT RNA HELICASE 50"/>
    <property type="match status" value="1"/>
</dbReference>
<evidence type="ECO:0000259" key="10">
    <source>
        <dbReference type="PROSITE" id="PS51195"/>
    </source>
</evidence>
<proteinExistence type="predicted"/>
<dbReference type="EMBL" id="BDIP01005102">
    <property type="protein sequence ID" value="GIQ89492.1"/>
    <property type="molecule type" value="Genomic_DNA"/>
</dbReference>
<accession>A0A9K3D6J7</accession>
<dbReference type="InterPro" id="IPR014001">
    <property type="entry name" value="Helicase_ATP-bd"/>
</dbReference>
<dbReference type="AlphaFoldDB" id="A0A9K3D6J7"/>
<evidence type="ECO:0000256" key="7">
    <source>
        <dbReference type="ARBA" id="ARBA00047984"/>
    </source>
</evidence>
<evidence type="ECO:0000256" key="1">
    <source>
        <dbReference type="ARBA" id="ARBA00012552"/>
    </source>
</evidence>
<dbReference type="Gene3D" id="3.40.50.300">
    <property type="entry name" value="P-loop containing nucleotide triphosphate hydrolases"/>
    <property type="match status" value="2"/>
</dbReference>
<dbReference type="PROSITE" id="PS51195">
    <property type="entry name" value="Q_MOTIF"/>
    <property type="match status" value="1"/>
</dbReference>
<keyword evidence="12" id="KW-1185">Reference proteome</keyword>
<keyword evidence="3" id="KW-0378">Hydrolase</keyword>
<evidence type="ECO:0000256" key="5">
    <source>
        <dbReference type="ARBA" id="ARBA00022840"/>
    </source>
</evidence>